<name>A0A2H0Y124_UNCSA</name>
<dbReference type="InterPro" id="IPR011004">
    <property type="entry name" value="Trimer_LpxA-like_sf"/>
</dbReference>
<proteinExistence type="predicted"/>
<dbReference type="AlphaFoldDB" id="A0A2H0Y124"/>
<sequence length="277" mass="30293">MSGEGQLMKKENFYPLTYLREVAQLRCGARTLADHLERKIDYPWDLIKNLKEDLEADFRVLGTGCWGKVHPSVVLLNEQNILIEKGAEIEPYAVLDARSGPIYLAKGTIVKAGANLRGPLSIGPECRVGGEVVHSIFHGYSNKGHYGFIGHSYIGEWVNLGAGTTNSNLKNNYGTVKVPVNGQEIDSGEQFVGCFIGDHAKTGIGTLITTGAVIGVGASVFGGGVTPKYVPNFSWGTKDKYKFDEFIKTAKIVMGRRGFGITPMLEQSFRDLYKQTV</sequence>
<evidence type="ECO:0008006" key="5">
    <source>
        <dbReference type="Google" id="ProtNLM"/>
    </source>
</evidence>
<evidence type="ECO:0000313" key="4">
    <source>
        <dbReference type="Proteomes" id="UP000231343"/>
    </source>
</evidence>
<dbReference type="PANTHER" id="PTHR43584:SF9">
    <property type="entry name" value="TRANSFERASE HEXAPEPTIDE REPEAT CONTAINING PROTEIN"/>
    <property type="match status" value="1"/>
</dbReference>
<organism evidence="3 4">
    <name type="scientific">Candidatus Saganbacteria bacterium CG08_land_8_20_14_0_20_45_16</name>
    <dbReference type="NCBI Taxonomy" id="2014293"/>
    <lineage>
        <taxon>Bacteria</taxon>
        <taxon>Bacillati</taxon>
        <taxon>Saganbacteria</taxon>
    </lineage>
</organism>
<reference evidence="3 4" key="1">
    <citation type="submission" date="2017-09" db="EMBL/GenBank/DDBJ databases">
        <title>Depth-based differentiation of microbial function through sediment-hosted aquifers and enrichment of novel symbionts in the deep terrestrial subsurface.</title>
        <authorList>
            <person name="Probst A.J."/>
            <person name="Ladd B."/>
            <person name="Jarett J.K."/>
            <person name="Geller-Mcgrath D.E."/>
            <person name="Sieber C.M."/>
            <person name="Emerson J.B."/>
            <person name="Anantharaman K."/>
            <person name="Thomas B.C."/>
            <person name="Malmstrom R."/>
            <person name="Stieglmeier M."/>
            <person name="Klingl A."/>
            <person name="Woyke T."/>
            <person name="Ryan C.M."/>
            <person name="Banfield J.F."/>
        </authorList>
    </citation>
    <scope>NUCLEOTIDE SEQUENCE [LARGE SCALE GENOMIC DNA]</scope>
    <source>
        <strain evidence="3">CG08_land_8_20_14_0_20_45_16</strain>
    </source>
</reference>
<protein>
    <recommendedName>
        <fullName evidence="5">Glucose-1-phosphate thymidylyltransferase</fullName>
    </recommendedName>
</protein>
<accession>A0A2H0Y124</accession>
<dbReference type="PANTHER" id="PTHR43584">
    <property type="entry name" value="NUCLEOTIDYL TRANSFERASE"/>
    <property type="match status" value="1"/>
</dbReference>
<dbReference type="SUPFAM" id="SSF51161">
    <property type="entry name" value="Trimeric LpxA-like enzymes"/>
    <property type="match status" value="1"/>
</dbReference>
<dbReference type="Proteomes" id="UP000231343">
    <property type="component" value="Unassembled WGS sequence"/>
</dbReference>
<gene>
    <name evidence="3" type="ORF">COT42_03305</name>
</gene>
<dbReference type="Gene3D" id="2.160.10.10">
    <property type="entry name" value="Hexapeptide repeat proteins"/>
    <property type="match status" value="1"/>
</dbReference>
<dbReference type="GO" id="GO:0016746">
    <property type="term" value="F:acyltransferase activity"/>
    <property type="evidence" value="ECO:0007669"/>
    <property type="project" value="UniProtKB-KW"/>
</dbReference>
<dbReference type="InterPro" id="IPR050065">
    <property type="entry name" value="GlmU-like"/>
</dbReference>
<keyword evidence="2" id="KW-0012">Acyltransferase</keyword>
<evidence type="ECO:0000313" key="3">
    <source>
        <dbReference type="EMBL" id="PIS30216.1"/>
    </source>
</evidence>
<comment type="caution">
    <text evidence="3">The sequence shown here is derived from an EMBL/GenBank/DDBJ whole genome shotgun (WGS) entry which is preliminary data.</text>
</comment>
<evidence type="ECO:0000256" key="2">
    <source>
        <dbReference type="ARBA" id="ARBA00023315"/>
    </source>
</evidence>
<evidence type="ECO:0000256" key="1">
    <source>
        <dbReference type="ARBA" id="ARBA00022679"/>
    </source>
</evidence>
<dbReference type="GO" id="GO:0016779">
    <property type="term" value="F:nucleotidyltransferase activity"/>
    <property type="evidence" value="ECO:0007669"/>
    <property type="project" value="UniProtKB-ARBA"/>
</dbReference>
<keyword evidence="1" id="KW-0808">Transferase</keyword>
<dbReference type="InterPro" id="IPR023917">
    <property type="entry name" value="Bifunctiontional_GlmU_bac-type"/>
</dbReference>
<dbReference type="EMBL" id="PEYM01000059">
    <property type="protein sequence ID" value="PIS30216.1"/>
    <property type="molecule type" value="Genomic_DNA"/>
</dbReference>
<dbReference type="NCBIfam" id="TIGR03991">
    <property type="entry name" value="alt_bact_glmU"/>
    <property type="match status" value="1"/>
</dbReference>